<evidence type="ECO:0000313" key="1">
    <source>
        <dbReference type="EMBL" id="MBX09289.1"/>
    </source>
</evidence>
<sequence>MVEETVLSTNYCLLLDTALC</sequence>
<name>A0A2P2KU81_RHIMU</name>
<protein>
    <submittedName>
        <fullName evidence="1">Uncharacterized protein</fullName>
    </submittedName>
</protein>
<dbReference type="EMBL" id="GGEC01028805">
    <property type="protein sequence ID" value="MBX09289.1"/>
    <property type="molecule type" value="Transcribed_RNA"/>
</dbReference>
<proteinExistence type="predicted"/>
<reference evidence="1" key="1">
    <citation type="submission" date="2018-02" db="EMBL/GenBank/DDBJ databases">
        <title>Rhizophora mucronata_Transcriptome.</title>
        <authorList>
            <person name="Meera S.P."/>
            <person name="Sreeshan A."/>
            <person name="Augustine A."/>
        </authorList>
    </citation>
    <scope>NUCLEOTIDE SEQUENCE</scope>
    <source>
        <tissue evidence="1">Leaf</tissue>
    </source>
</reference>
<accession>A0A2P2KU81</accession>
<dbReference type="AlphaFoldDB" id="A0A2P2KU81"/>
<organism evidence="1">
    <name type="scientific">Rhizophora mucronata</name>
    <name type="common">Asiatic mangrove</name>
    <dbReference type="NCBI Taxonomy" id="61149"/>
    <lineage>
        <taxon>Eukaryota</taxon>
        <taxon>Viridiplantae</taxon>
        <taxon>Streptophyta</taxon>
        <taxon>Embryophyta</taxon>
        <taxon>Tracheophyta</taxon>
        <taxon>Spermatophyta</taxon>
        <taxon>Magnoliopsida</taxon>
        <taxon>eudicotyledons</taxon>
        <taxon>Gunneridae</taxon>
        <taxon>Pentapetalae</taxon>
        <taxon>rosids</taxon>
        <taxon>fabids</taxon>
        <taxon>Malpighiales</taxon>
        <taxon>Rhizophoraceae</taxon>
        <taxon>Rhizophora</taxon>
    </lineage>
</organism>